<comment type="caution">
    <text evidence="7">The sequence shown here is derived from an EMBL/GenBank/DDBJ whole genome shotgun (WGS) entry which is preliminary data.</text>
</comment>
<gene>
    <name evidence="7" type="ORF">R1flu_002248</name>
</gene>
<dbReference type="PANTHER" id="PTHR31621:SF66">
    <property type="entry name" value="PROTEIN DMP2"/>
    <property type="match status" value="1"/>
</dbReference>
<keyword evidence="4 6" id="KW-1133">Transmembrane helix</keyword>
<name>A0ABD1Y5J5_9MARC</name>
<feature type="transmembrane region" description="Helical" evidence="6">
    <location>
        <begin position="118"/>
        <end position="138"/>
    </location>
</feature>
<evidence type="ECO:0000256" key="6">
    <source>
        <dbReference type="SAM" id="Phobius"/>
    </source>
</evidence>
<dbReference type="PANTHER" id="PTHR31621">
    <property type="entry name" value="PROTEIN DMP3"/>
    <property type="match status" value="1"/>
</dbReference>
<reference evidence="7 8" key="1">
    <citation type="submission" date="2024-09" db="EMBL/GenBank/DDBJ databases">
        <title>Chromosome-scale assembly of Riccia fluitans.</title>
        <authorList>
            <person name="Paukszto L."/>
            <person name="Sawicki J."/>
            <person name="Karawczyk K."/>
            <person name="Piernik-Szablinska J."/>
            <person name="Szczecinska M."/>
            <person name="Mazdziarz M."/>
        </authorList>
    </citation>
    <scope>NUCLEOTIDE SEQUENCE [LARGE SCALE GENOMIC DNA]</scope>
    <source>
        <strain evidence="7">Rf_01</strain>
        <tissue evidence="7">Aerial parts of the thallus</tissue>
    </source>
</reference>
<dbReference type="AlphaFoldDB" id="A0ABD1Y5J5"/>
<dbReference type="EMBL" id="JBHFFA010000006">
    <property type="protein sequence ID" value="KAL2622043.1"/>
    <property type="molecule type" value="Genomic_DNA"/>
</dbReference>
<dbReference type="GO" id="GO:0005737">
    <property type="term" value="C:cytoplasm"/>
    <property type="evidence" value="ECO:0007669"/>
    <property type="project" value="UniProtKB-ARBA"/>
</dbReference>
<comment type="subcellular location">
    <subcellularLocation>
        <location evidence="1">Membrane</location>
        <topology evidence="1">Multi-pass membrane protein</topology>
    </subcellularLocation>
</comment>
<protein>
    <submittedName>
        <fullName evidence="7">Uncharacterized protein</fullName>
    </submittedName>
</protein>
<evidence type="ECO:0000256" key="2">
    <source>
        <dbReference type="ARBA" id="ARBA00008707"/>
    </source>
</evidence>
<keyword evidence="8" id="KW-1185">Reference proteome</keyword>
<keyword evidence="3 6" id="KW-0812">Transmembrane</keyword>
<feature type="transmembrane region" description="Helical" evidence="6">
    <location>
        <begin position="45"/>
        <end position="64"/>
    </location>
</feature>
<feature type="transmembrane region" description="Helical" evidence="6">
    <location>
        <begin position="150"/>
        <end position="168"/>
    </location>
</feature>
<comment type="similarity">
    <text evidence="2">Belongs to the plant DMP1 protein family.</text>
</comment>
<evidence type="ECO:0000256" key="5">
    <source>
        <dbReference type="ARBA" id="ARBA00023136"/>
    </source>
</evidence>
<proteinExistence type="inferred from homology"/>
<evidence type="ECO:0000313" key="7">
    <source>
        <dbReference type="EMBL" id="KAL2622043.1"/>
    </source>
</evidence>
<evidence type="ECO:0000256" key="4">
    <source>
        <dbReference type="ARBA" id="ARBA00022989"/>
    </source>
</evidence>
<evidence type="ECO:0000313" key="8">
    <source>
        <dbReference type="Proteomes" id="UP001605036"/>
    </source>
</evidence>
<dbReference type="GO" id="GO:0016020">
    <property type="term" value="C:membrane"/>
    <property type="evidence" value="ECO:0007669"/>
    <property type="project" value="UniProtKB-SubCell"/>
</dbReference>
<evidence type="ECO:0000256" key="3">
    <source>
        <dbReference type="ARBA" id="ARBA00022692"/>
    </source>
</evidence>
<dbReference type="InterPro" id="IPR007770">
    <property type="entry name" value="DMP"/>
</dbReference>
<organism evidence="7 8">
    <name type="scientific">Riccia fluitans</name>
    <dbReference type="NCBI Taxonomy" id="41844"/>
    <lineage>
        <taxon>Eukaryota</taxon>
        <taxon>Viridiplantae</taxon>
        <taxon>Streptophyta</taxon>
        <taxon>Embryophyta</taxon>
        <taxon>Marchantiophyta</taxon>
        <taxon>Marchantiopsida</taxon>
        <taxon>Marchantiidae</taxon>
        <taxon>Marchantiales</taxon>
        <taxon>Ricciaceae</taxon>
        <taxon>Riccia</taxon>
    </lineage>
</organism>
<dbReference type="Proteomes" id="UP001605036">
    <property type="component" value="Unassembled WGS sequence"/>
</dbReference>
<keyword evidence="5 6" id="KW-0472">Membrane</keyword>
<dbReference type="Pfam" id="PF05078">
    <property type="entry name" value="DUF679"/>
    <property type="match status" value="1"/>
</dbReference>
<sequence length="240" mass="25938">MSASGSPMDVVAKLSNLLPTGTFLAFQALAPLFTNNGECGGTEKFMTGILLFAFAIICWVLNFTDSVTTTNGVVYYGIVTSKGLFSPQFKGSNIVGVKENDYFYDDAENKYRVNIFDYINGLLNVVVLGVLTMLTPPVSTCFYPKISKTIVKTVPILVAIFVGAYFAFAPPPRNGLGFSQAVGSVDVMADKKSTESQIDLRMQSLLVSSGQVPMQISTDQRLSITAASSPHISPHRSPHR</sequence>
<accession>A0ABD1Y5J5</accession>
<evidence type="ECO:0000256" key="1">
    <source>
        <dbReference type="ARBA" id="ARBA00004141"/>
    </source>
</evidence>